<dbReference type="InterPro" id="IPR036770">
    <property type="entry name" value="Ankyrin_rpt-contain_sf"/>
</dbReference>
<dbReference type="EMBL" id="QWLV01000001">
    <property type="protein sequence ID" value="RHW19161.1"/>
    <property type="molecule type" value="Genomic_DNA"/>
</dbReference>
<evidence type="ECO:0000256" key="5">
    <source>
        <dbReference type="SAM" id="SignalP"/>
    </source>
</evidence>
<dbReference type="Gene3D" id="1.25.40.20">
    <property type="entry name" value="Ankyrin repeat-containing domain"/>
    <property type="match status" value="1"/>
</dbReference>
<keyword evidence="7" id="KW-1185">Reference proteome</keyword>
<dbReference type="InterPro" id="IPR050745">
    <property type="entry name" value="Multifunctional_regulatory"/>
</dbReference>
<dbReference type="Pfam" id="PF13857">
    <property type="entry name" value="Ank_5"/>
    <property type="match status" value="1"/>
</dbReference>
<feature type="repeat" description="ANK" evidence="3">
    <location>
        <begin position="60"/>
        <end position="92"/>
    </location>
</feature>
<feature type="chain" id="PRO_5017358599" evidence="5">
    <location>
        <begin position="25"/>
        <end position="194"/>
    </location>
</feature>
<dbReference type="SUPFAM" id="SSF48403">
    <property type="entry name" value="Ankyrin repeat"/>
    <property type="match status" value="1"/>
</dbReference>
<keyword evidence="1" id="KW-0677">Repeat</keyword>
<dbReference type="PANTHER" id="PTHR24189">
    <property type="entry name" value="MYOTROPHIN"/>
    <property type="match status" value="1"/>
</dbReference>
<organism evidence="6 7">
    <name type="scientific">Sphingomonas gilva</name>
    <dbReference type="NCBI Taxonomy" id="2305907"/>
    <lineage>
        <taxon>Bacteria</taxon>
        <taxon>Pseudomonadati</taxon>
        <taxon>Pseudomonadota</taxon>
        <taxon>Alphaproteobacteria</taxon>
        <taxon>Sphingomonadales</taxon>
        <taxon>Sphingomonadaceae</taxon>
        <taxon>Sphingomonas</taxon>
    </lineage>
</organism>
<dbReference type="PANTHER" id="PTHR24189:SF50">
    <property type="entry name" value="ANKYRIN REPEAT AND SOCS BOX PROTEIN 2"/>
    <property type="match status" value="1"/>
</dbReference>
<gene>
    <name evidence="6" type="ORF">D1610_03360</name>
</gene>
<sequence length="194" mass="20768">MKSLKLVLACVAFSCAGMATAVFAGDPFEDAAVAVRWKEDAKALALIESGQFDINQQNSEGYTLLHFAADQNNLTIARALLKHGADPNIRTNSGSTVADMAYSGSALLTEVLKAGGKYAKNAPYTPAPQSKAPITRVKPAPGKPAASTSSATVDPRRKMCNARHYSSSSLCSDSTCKMREYRKWQTCLKTGSYH</sequence>
<evidence type="ECO:0000256" key="3">
    <source>
        <dbReference type="PROSITE-ProRule" id="PRU00023"/>
    </source>
</evidence>
<feature type="signal peptide" evidence="5">
    <location>
        <begin position="1"/>
        <end position="24"/>
    </location>
</feature>
<reference evidence="6 7" key="1">
    <citation type="submission" date="2018-08" db="EMBL/GenBank/DDBJ databases">
        <title>The multiple taxonomic identification of Sphingomonas gilva.</title>
        <authorList>
            <person name="Zhu D."/>
            <person name="Zheng S."/>
        </authorList>
    </citation>
    <scope>NUCLEOTIDE SEQUENCE [LARGE SCALE GENOMIC DNA]</scope>
    <source>
        <strain evidence="6 7">ZDH117</strain>
    </source>
</reference>
<evidence type="ECO:0000313" key="6">
    <source>
        <dbReference type="EMBL" id="RHW19161.1"/>
    </source>
</evidence>
<evidence type="ECO:0000256" key="2">
    <source>
        <dbReference type="ARBA" id="ARBA00023043"/>
    </source>
</evidence>
<proteinExistence type="predicted"/>
<dbReference type="PROSITE" id="PS50297">
    <property type="entry name" value="ANK_REP_REGION"/>
    <property type="match status" value="1"/>
</dbReference>
<keyword evidence="2 3" id="KW-0040">ANK repeat</keyword>
<dbReference type="OrthoDB" id="7543342at2"/>
<dbReference type="PROSITE" id="PS50088">
    <property type="entry name" value="ANK_REPEAT"/>
    <property type="match status" value="1"/>
</dbReference>
<evidence type="ECO:0000313" key="7">
    <source>
        <dbReference type="Proteomes" id="UP000266693"/>
    </source>
</evidence>
<dbReference type="AlphaFoldDB" id="A0A396RZI6"/>
<dbReference type="RefSeq" id="WP_118862669.1">
    <property type="nucleotide sequence ID" value="NZ_QWLV01000001.1"/>
</dbReference>
<comment type="caution">
    <text evidence="6">The sequence shown here is derived from an EMBL/GenBank/DDBJ whole genome shotgun (WGS) entry which is preliminary data.</text>
</comment>
<accession>A0A396RZI6</accession>
<name>A0A396RZI6_9SPHN</name>
<dbReference type="Proteomes" id="UP000266693">
    <property type="component" value="Unassembled WGS sequence"/>
</dbReference>
<feature type="region of interest" description="Disordered" evidence="4">
    <location>
        <begin position="124"/>
        <end position="155"/>
    </location>
</feature>
<dbReference type="SMART" id="SM00248">
    <property type="entry name" value="ANK"/>
    <property type="match status" value="1"/>
</dbReference>
<protein>
    <submittedName>
        <fullName evidence="6">Ankyrin repeat domain-containing protein</fullName>
    </submittedName>
</protein>
<keyword evidence="5" id="KW-0732">Signal</keyword>
<evidence type="ECO:0000256" key="1">
    <source>
        <dbReference type="ARBA" id="ARBA00022737"/>
    </source>
</evidence>
<evidence type="ECO:0000256" key="4">
    <source>
        <dbReference type="SAM" id="MobiDB-lite"/>
    </source>
</evidence>
<dbReference type="InterPro" id="IPR002110">
    <property type="entry name" value="Ankyrin_rpt"/>
</dbReference>